<dbReference type="Proteomes" id="UP000887565">
    <property type="component" value="Unplaced"/>
</dbReference>
<dbReference type="WBParaSite" id="nRc.2.0.1.t09629-RA">
    <property type="protein sequence ID" value="nRc.2.0.1.t09629-RA"/>
    <property type="gene ID" value="nRc.2.0.1.g09629"/>
</dbReference>
<sequence>MHDTPLCKIVQHGKKYKVLAGSTNWGTDLMGARKFRHFSQIENIWEDDAKLRGQHSTMESGYLLCKVAIEFLMIENPSIPKIPFGEFRRSNKC</sequence>
<evidence type="ECO:0000313" key="2">
    <source>
        <dbReference type="WBParaSite" id="nRc.2.0.1.t09629-RA"/>
    </source>
</evidence>
<organism evidence="1 2">
    <name type="scientific">Romanomermis culicivorax</name>
    <name type="common">Nematode worm</name>
    <dbReference type="NCBI Taxonomy" id="13658"/>
    <lineage>
        <taxon>Eukaryota</taxon>
        <taxon>Metazoa</taxon>
        <taxon>Ecdysozoa</taxon>
        <taxon>Nematoda</taxon>
        <taxon>Enoplea</taxon>
        <taxon>Dorylaimia</taxon>
        <taxon>Mermithida</taxon>
        <taxon>Mermithoidea</taxon>
        <taxon>Mermithidae</taxon>
        <taxon>Romanomermis</taxon>
    </lineage>
</organism>
<evidence type="ECO:0000313" key="1">
    <source>
        <dbReference type="Proteomes" id="UP000887565"/>
    </source>
</evidence>
<name>A0A915I667_ROMCU</name>
<keyword evidence="1" id="KW-1185">Reference proteome</keyword>
<dbReference type="AlphaFoldDB" id="A0A915I667"/>
<accession>A0A915I667</accession>
<proteinExistence type="predicted"/>
<protein>
    <submittedName>
        <fullName evidence="2">Uncharacterized protein</fullName>
    </submittedName>
</protein>
<reference evidence="2" key="1">
    <citation type="submission" date="2022-11" db="UniProtKB">
        <authorList>
            <consortium name="WormBaseParasite"/>
        </authorList>
    </citation>
    <scope>IDENTIFICATION</scope>
</reference>